<dbReference type="EC" id="2.7.7.7" evidence="1"/>
<evidence type="ECO:0000313" key="12">
    <source>
        <dbReference type="Proteomes" id="UP000182077"/>
    </source>
</evidence>
<proteinExistence type="inferred from homology"/>
<reference evidence="11 12" key="1">
    <citation type="submission" date="2014-12" db="EMBL/GenBank/DDBJ databases">
        <title>Draft genome sequences of 29 type strains of Enterococci.</title>
        <authorList>
            <person name="Zhong Z."/>
            <person name="Sun Z."/>
            <person name="Liu W."/>
            <person name="Zhang W."/>
            <person name="Zhang H."/>
        </authorList>
    </citation>
    <scope>NUCLEOTIDE SEQUENCE [LARGE SCALE GENOMIC DNA]</scope>
    <source>
        <strain evidence="11 12">DSM 17122</strain>
    </source>
</reference>
<comment type="similarity">
    <text evidence="7">Belongs to the DNA polymerase HolA subunit family.</text>
</comment>
<dbReference type="Gene3D" id="1.20.272.10">
    <property type="match status" value="1"/>
</dbReference>
<keyword evidence="5" id="KW-0235">DNA replication</keyword>
<dbReference type="EMBL" id="JXKQ01000002">
    <property type="protein sequence ID" value="OJG46392.1"/>
    <property type="molecule type" value="Genomic_DNA"/>
</dbReference>
<keyword evidence="6" id="KW-0239">DNA-directed DNA polymerase</keyword>
<dbReference type="STRING" id="249189.RV04_GL000820"/>
<dbReference type="InterPro" id="IPR010372">
    <property type="entry name" value="DNA_pol3_delta_N"/>
</dbReference>
<keyword evidence="3" id="KW-0808">Transferase</keyword>
<dbReference type="InterPro" id="IPR005790">
    <property type="entry name" value="DNA_polIII_delta"/>
</dbReference>
<feature type="domain" description="DNA polymerase III delta subunit-like C-terminal" evidence="10">
    <location>
        <begin position="216"/>
        <end position="335"/>
    </location>
</feature>
<dbReference type="PANTHER" id="PTHR34388:SF1">
    <property type="entry name" value="DNA POLYMERASE III SUBUNIT DELTA"/>
    <property type="match status" value="1"/>
</dbReference>
<dbReference type="GO" id="GO:0003677">
    <property type="term" value="F:DNA binding"/>
    <property type="evidence" value="ECO:0007669"/>
    <property type="project" value="InterPro"/>
</dbReference>
<dbReference type="GO" id="GO:0009360">
    <property type="term" value="C:DNA polymerase III complex"/>
    <property type="evidence" value="ECO:0007669"/>
    <property type="project" value="InterPro"/>
</dbReference>
<dbReference type="SUPFAM" id="SSF52540">
    <property type="entry name" value="P-loop containing nucleoside triphosphate hydrolases"/>
    <property type="match status" value="1"/>
</dbReference>
<dbReference type="InterPro" id="IPR048466">
    <property type="entry name" value="DNA_pol3_delta-like_C"/>
</dbReference>
<evidence type="ECO:0000256" key="6">
    <source>
        <dbReference type="ARBA" id="ARBA00022932"/>
    </source>
</evidence>
<dbReference type="GO" id="GO:0003887">
    <property type="term" value="F:DNA-directed DNA polymerase activity"/>
    <property type="evidence" value="ECO:0007669"/>
    <property type="project" value="UniProtKB-KW"/>
</dbReference>
<comment type="catalytic activity">
    <reaction evidence="8">
        <text>DNA(n) + a 2'-deoxyribonucleoside 5'-triphosphate = DNA(n+1) + diphosphate</text>
        <dbReference type="Rhea" id="RHEA:22508"/>
        <dbReference type="Rhea" id="RHEA-COMP:17339"/>
        <dbReference type="Rhea" id="RHEA-COMP:17340"/>
        <dbReference type="ChEBI" id="CHEBI:33019"/>
        <dbReference type="ChEBI" id="CHEBI:61560"/>
        <dbReference type="ChEBI" id="CHEBI:173112"/>
        <dbReference type="EC" id="2.7.7.7"/>
    </reaction>
</comment>
<dbReference type="Proteomes" id="UP000182077">
    <property type="component" value="Unassembled WGS sequence"/>
</dbReference>
<keyword evidence="4" id="KW-0548">Nucleotidyltransferase</keyword>
<dbReference type="Gene3D" id="1.10.8.60">
    <property type="match status" value="1"/>
</dbReference>
<evidence type="ECO:0000256" key="7">
    <source>
        <dbReference type="ARBA" id="ARBA00034754"/>
    </source>
</evidence>
<dbReference type="PANTHER" id="PTHR34388">
    <property type="entry name" value="DNA POLYMERASE III SUBUNIT DELTA"/>
    <property type="match status" value="1"/>
</dbReference>
<accession>A0A1L8TQI2</accession>
<evidence type="ECO:0000259" key="10">
    <source>
        <dbReference type="Pfam" id="PF21694"/>
    </source>
</evidence>
<dbReference type="InterPro" id="IPR008921">
    <property type="entry name" value="DNA_pol3_clamp-load_cplx_C"/>
</dbReference>
<evidence type="ECO:0000259" key="9">
    <source>
        <dbReference type="Pfam" id="PF06144"/>
    </source>
</evidence>
<dbReference type="Gene3D" id="3.40.50.300">
    <property type="entry name" value="P-loop containing nucleotide triphosphate hydrolases"/>
    <property type="match status" value="1"/>
</dbReference>
<comment type="caution">
    <text evidence="11">The sequence shown here is derived from an EMBL/GenBank/DDBJ whole genome shotgun (WGS) entry which is preliminary data.</text>
</comment>
<name>A0A1L8TQI2_9ENTE</name>
<organism evidence="11 12">
    <name type="scientific">Enterococcus hermanniensis</name>
    <dbReference type="NCBI Taxonomy" id="249189"/>
    <lineage>
        <taxon>Bacteria</taxon>
        <taxon>Bacillati</taxon>
        <taxon>Bacillota</taxon>
        <taxon>Bacilli</taxon>
        <taxon>Lactobacillales</taxon>
        <taxon>Enterococcaceae</taxon>
        <taxon>Enterococcus</taxon>
    </lineage>
</organism>
<evidence type="ECO:0000256" key="5">
    <source>
        <dbReference type="ARBA" id="ARBA00022705"/>
    </source>
</evidence>
<dbReference type="AlphaFoldDB" id="A0A1L8TQI2"/>
<dbReference type="Pfam" id="PF06144">
    <property type="entry name" value="DNA_pol3_delta"/>
    <property type="match status" value="1"/>
</dbReference>
<evidence type="ECO:0000313" key="11">
    <source>
        <dbReference type="EMBL" id="OJG46392.1"/>
    </source>
</evidence>
<evidence type="ECO:0000256" key="8">
    <source>
        <dbReference type="ARBA" id="ARBA00049244"/>
    </source>
</evidence>
<dbReference type="SUPFAM" id="SSF48019">
    <property type="entry name" value="post-AAA+ oligomerization domain-like"/>
    <property type="match status" value="1"/>
</dbReference>
<evidence type="ECO:0000256" key="3">
    <source>
        <dbReference type="ARBA" id="ARBA00022679"/>
    </source>
</evidence>
<dbReference type="InterPro" id="IPR027417">
    <property type="entry name" value="P-loop_NTPase"/>
</dbReference>
<dbReference type="RefSeq" id="WP_071856853.1">
    <property type="nucleotide sequence ID" value="NZ_JBHSHK010000005.1"/>
</dbReference>
<protein>
    <recommendedName>
        <fullName evidence="2">DNA polymerase III subunit delta</fullName>
        <ecNumber evidence="1">2.7.7.7</ecNumber>
    </recommendedName>
</protein>
<evidence type="ECO:0000256" key="4">
    <source>
        <dbReference type="ARBA" id="ARBA00022695"/>
    </source>
</evidence>
<dbReference type="GO" id="GO:0006261">
    <property type="term" value="P:DNA-templated DNA replication"/>
    <property type="evidence" value="ECO:0007669"/>
    <property type="project" value="TreeGrafter"/>
</dbReference>
<evidence type="ECO:0000256" key="2">
    <source>
        <dbReference type="ARBA" id="ARBA00017703"/>
    </source>
</evidence>
<gene>
    <name evidence="11" type="ORF">RV04_GL000820</name>
</gene>
<sequence length="345" mass="39671">MNTQEAVQQIRQSPLAPVYLVTGTEDYLVQEIRQAFMDRMKIDDLEELNFMSFDMDESNLGAVIDEAETLPFFGDYRLIFAENPSFLTGEKKNNSQEQDIDSLLAYLKQPVETSVMVFWANYPKLDARKKATKALKKTTIIDAAPLQERDLRNFLQRYISNENVKISREAFDLFLRLTDFDLSKAMNEIEKLLLLAGEGGTITLQLVEDLVPKTLEHNIFELTEQILKGDTGKAYQTYEELHLQGEETIKLTAILIGQIRLLLQTKILQKIGYQQANIAETLGVHPYRVKLAMQQVAKFPLNLLVSMYDELVENDYEVKTGQAEKELNFQLFILKTTEQIKQKRA</sequence>
<keyword evidence="12" id="KW-1185">Reference proteome</keyword>
<dbReference type="Pfam" id="PF21694">
    <property type="entry name" value="DNA_pol3_delta_C"/>
    <property type="match status" value="1"/>
</dbReference>
<dbReference type="OrthoDB" id="9775929at2"/>
<evidence type="ECO:0000256" key="1">
    <source>
        <dbReference type="ARBA" id="ARBA00012417"/>
    </source>
</evidence>
<feature type="domain" description="DNA polymerase III delta N-terminal" evidence="9">
    <location>
        <begin position="19"/>
        <end position="140"/>
    </location>
</feature>
<dbReference type="NCBIfam" id="TIGR01128">
    <property type="entry name" value="holA"/>
    <property type="match status" value="1"/>
</dbReference>